<keyword evidence="3" id="KW-1185">Reference proteome</keyword>
<accession>A0A428RSL3</accession>
<name>A0A428RSL3_9HYPO</name>
<comment type="caution">
    <text evidence="2">The sequence shown here is derived from an EMBL/GenBank/DDBJ whole genome shotgun (WGS) entry which is preliminary data.</text>
</comment>
<dbReference type="EMBL" id="NKCL01000145">
    <property type="protein sequence ID" value="RSL80461.1"/>
    <property type="molecule type" value="Genomic_DNA"/>
</dbReference>
<proteinExistence type="predicted"/>
<evidence type="ECO:0000256" key="1">
    <source>
        <dbReference type="SAM" id="MobiDB-lite"/>
    </source>
</evidence>
<evidence type="ECO:0000313" key="3">
    <source>
        <dbReference type="Proteomes" id="UP000287972"/>
    </source>
</evidence>
<organism evidence="2 3">
    <name type="scientific">Fusarium floridanum</name>
    <dbReference type="NCBI Taxonomy" id="1325733"/>
    <lineage>
        <taxon>Eukaryota</taxon>
        <taxon>Fungi</taxon>
        <taxon>Dikarya</taxon>
        <taxon>Ascomycota</taxon>
        <taxon>Pezizomycotina</taxon>
        <taxon>Sordariomycetes</taxon>
        <taxon>Hypocreomycetidae</taxon>
        <taxon>Hypocreales</taxon>
        <taxon>Nectriaceae</taxon>
        <taxon>Fusarium</taxon>
        <taxon>Fusarium solani species complex</taxon>
    </lineage>
</organism>
<sequence>MDAVHDDLVSLIFYRRHNIQRTAREVNKRRRSDLKDYSFPDIVFIATFGGLSDIPKYNPTLVQQARIRNKEFSFFDYWQKYCKALLDPERTLAIYEGAIFLGGEALPRNEVEQWHEQHQETLLRIQQIGEAAPCSPQPVSSTPEEPRAQDNGRPSKRRRVGGAGIRFRDFKPPNDRVSPMHVAARDRLTTILSDVLWEGLQSSQVWAAERQQSLTQALCLFWPDNPGDFVLDLVVTESCAKSVSEAAKQPGDALRSVLGDFLFKAMKASDCIKDGGKFVDAVTTLNYEDEDKIVRIFLGFAEGWEASSVFPTTD</sequence>
<protein>
    <submittedName>
        <fullName evidence="2">Uncharacterized protein</fullName>
    </submittedName>
</protein>
<evidence type="ECO:0000313" key="2">
    <source>
        <dbReference type="EMBL" id="RSL80461.1"/>
    </source>
</evidence>
<gene>
    <name evidence="2" type="ORF">CEP51_006550</name>
</gene>
<dbReference type="Proteomes" id="UP000287972">
    <property type="component" value="Unassembled WGS sequence"/>
</dbReference>
<reference evidence="2 3" key="1">
    <citation type="submission" date="2017-06" db="EMBL/GenBank/DDBJ databases">
        <title>Comparative genomic analysis of Ambrosia Fusariam Clade fungi.</title>
        <authorList>
            <person name="Stajich J.E."/>
            <person name="Carrillo J."/>
            <person name="Kijimoto T."/>
            <person name="Eskalen A."/>
            <person name="O'Donnell K."/>
            <person name="Kasson M."/>
        </authorList>
    </citation>
    <scope>NUCLEOTIDE SEQUENCE [LARGE SCALE GENOMIC DNA]</scope>
    <source>
        <strain evidence="2 3">NRRL62606</strain>
    </source>
</reference>
<dbReference type="AlphaFoldDB" id="A0A428RSL3"/>
<feature type="region of interest" description="Disordered" evidence="1">
    <location>
        <begin position="132"/>
        <end position="159"/>
    </location>
</feature>